<evidence type="ECO:0000313" key="8">
    <source>
        <dbReference type="Proteomes" id="UP001156903"/>
    </source>
</evidence>
<comment type="function">
    <text evidence="4">Responsible for synthesis of pseudouridine from uracil.</text>
</comment>
<dbReference type="EMBL" id="BSPB01000012">
    <property type="protein sequence ID" value="GLS14448.1"/>
    <property type="molecule type" value="Genomic_DNA"/>
</dbReference>
<dbReference type="InterPro" id="IPR006225">
    <property type="entry name" value="PsdUridine_synth_RluC/D"/>
</dbReference>
<evidence type="ECO:0000313" key="7">
    <source>
        <dbReference type="EMBL" id="GLS14448.1"/>
    </source>
</evidence>
<protein>
    <recommendedName>
        <fullName evidence="4">Pseudouridine synthase</fullName>
        <ecNumber evidence="4">5.4.99.-</ecNumber>
    </recommendedName>
</protein>
<dbReference type="InterPro" id="IPR036986">
    <property type="entry name" value="S4_RNA-bd_sf"/>
</dbReference>
<evidence type="ECO:0000256" key="2">
    <source>
        <dbReference type="ARBA" id="ARBA00023235"/>
    </source>
</evidence>
<dbReference type="CDD" id="cd02869">
    <property type="entry name" value="PseudoU_synth_RluA_like"/>
    <property type="match status" value="1"/>
</dbReference>
<dbReference type="Pfam" id="PF00849">
    <property type="entry name" value="PseudoU_synth_2"/>
    <property type="match status" value="1"/>
</dbReference>
<dbReference type="NCBIfam" id="TIGR00005">
    <property type="entry name" value="rluA_subfam"/>
    <property type="match status" value="1"/>
</dbReference>
<evidence type="ECO:0000256" key="5">
    <source>
        <dbReference type="SAM" id="MobiDB-lite"/>
    </source>
</evidence>
<keyword evidence="8" id="KW-1185">Reference proteome</keyword>
<evidence type="ECO:0000256" key="3">
    <source>
        <dbReference type="PROSITE-ProRule" id="PRU00182"/>
    </source>
</evidence>
<dbReference type="InterPro" id="IPR006224">
    <property type="entry name" value="PsdUridine_synth_RluA-like_CS"/>
</dbReference>
<dbReference type="EC" id="5.4.99.-" evidence="4"/>
<comment type="similarity">
    <text evidence="1 4">Belongs to the pseudouridine synthase RluA family.</text>
</comment>
<reference evidence="8" key="1">
    <citation type="journal article" date="2019" name="Int. J. Syst. Evol. Microbiol.">
        <title>The Global Catalogue of Microorganisms (GCM) 10K type strain sequencing project: providing services to taxonomists for standard genome sequencing and annotation.</title>
        <authorList>
            <consortium name="The Broad Institute Genomics Platform"/>
            <consortium name="The Broad Institute Genome Sequencing Center for Infectious Disease"/>
            <person name="Wu L."/>
            <person name="Ma J."/>
        </authorList>
    </citation>
    <scope>NUCLEOTIDE SEQUENCE [LARGE SCALE GENOMIC DNA]</scope>
    <source>
        <strain evidence="8">NBRC 109341</strain>
    </source>
</reference>
<accession>A0ABQ6C263</accession>
<dbReference type="InterPro" id="IPR020103">
    <property type="entry name" value="PsdUridine_synth_cat_dom_sf"/>
</dbReference>
<feature type="domain" description="Pseudouridine synthase RsuA/RluA-like" evidence="6">
    <location>
        <begin position="119"/>
        <end position="274"/>
    </location>
</feature>
<dbReference type="InterPro" id="IPR050188">
    <property type="entry name" value="RluA_PseudoU_synthase"/>
</dbReference>
<sequence>MPAKIISTGGDADPVEADEGLTGGESLTEAEVRACDVPAELHGWRVDKALATLIPEFSRSYLQQLLAEGEVQLRGSPLRKSAIKVSAGDRLEVVLRPTPQAMAFVAQPMALQVVYEDAHLLVIDKPVGLVVHPAAGHWSGTLLNGLLAHHAAAAQLPRAGIVHRLDKDTSGLMLVGKSRQAMEALVRAIAAREVQRSYVALGQGGWRGSDEVQVDQAVGRDPVNRLRMAVLRGDATGAKPARTTVLRLDGHDQATLVMCRLHTGRTHQIRVHMAWLGHPLVGDVLYGGRPQWGLSRQALHATRLCLAHPVTGEPLAFETPLPDDLAQAVQASGLHYNGLPPA</sequence>
<comment type="caution">
    <text evidence="7">The sequence shown here is derived from an EMBL/GenBank/DDBJ whole genome shotgun (WGS) entry which is preliminary data.</text>
</comment>
<gene>
    <name evidence="7" type="primary">rluD</name>
    <name evidence="7" type="ORF">GCM10007935_18790</name>
</gene>
<keyword evidence="3" id="KW-0694">RNA-binding</keyword>
<dbReference type="Gene3D" id="3.30.2350.10">
    <property type="entry name" value="Pseudouridine synthase"/>
    <property type="match status" value="1"/>
</dbReference>
<name>A0ABQ6C263_9BURK</name>
<keyword evidence="2 4" id="KW-0413">Isomerase</keyword>
<proteinExistence type="inferred from homology"/>
<evidence type="ECO:0000256" key="4">
    <source>
        <dbReference type="RuleBase" id="RU362028"/>
    </source>
</evidence>
<dbReference type="PANTHER" id="PTHR21600:SF87">
    <property type="entry name" value="RNA PSEUDOURIDYLATE SYNTHASE DOMAIN-CONTAINING PROTEIN 1"/>
    <property type="match status" value="1"/>
</dbReference>
<comment type="catalytic activity">
    <reaction evidence="4">
        <text>a uridine in RNA = a pseudouridine in RNA</text>
        <dbReference type="Rhea" id="RHEA:48348"/>
        <dbReference type="Rhea" id="RHEA-COMP:12068"/>
        <dbReference type="Rhea" id="RHEA-COMP:12069"/>
        <dbReference type="ChEBI" id="CHEBI:65314"/>
        <dbReference type="ChEBI" id="CHEBI:65315"/>
    </reaction>
</comment>
<dbReference type="Gene3D" id="3.10.290.10">
    <property type="entry name" value="RNA-binding S4 domain"/>
    <property type="match status" value="1"/>
</dbReference>
<evidence type="ECO:0000256" key="1">
    <source>
        <dbReference type="ARBA" id="ARBA00010876"/>
    </source>
</evidence>
<dbReference type="PROSITE" id="PS50889">
    <property type="entry name" value="S4"/>
    <property type="match status" value="1"/>
</dbReference>
<dbReference type="Proteomes" id="UP001156903">
    <property type="component" value="Unassembled WGS sequence"/>
</dbReference>
<dbReference type="PANTHER" id="PTHR21600">
    <property type="entry name" value="MITOCHONDRIAL RNA PSEUDOURIDINE SYNTHASE"/>
    <property type="match status" value="1"/>
</dbReference>
<dbReference type="PROSITE" id="PS01129">
    <property type="entry name" value="PSI_RLU"/>
    <property type="match status" value="1"/>
</dbReference>
<dbReference type="CDD" id="cd00165">
    <property type="entry name" value="S4"/>
    <property type="match status" value="1"/>
</dbReference>
<dbReference type="InterPro" id="IPR006145">
    <property type="entry name" value="PsdUridine_synth_RsuA/RluA"/>
</dbReference>
<dbReference type="SUPFAM" id="SSF55174">
    <property type="entry name" value="Alpha-L RNA-binding motif"/>
    <property type="match status" value="1"/>
</dbReference>
<feature type="region of interest" description="Disordered" evidence="5">
    <location>
        <begin position="1"/>
        <end position="23"/>
    </location>
</feature>
<dbReference type="RefSeq" id="WP_370465250.1">
    <property type="nucleotide sequence ID" value="NZ_BSPB01000012.1"/>
</dbReference>
<organism evidence="7 8">
    <name type="scientific">Hydrogenophaga electricum</name>
    <dbReference type="NCBI Taxonomy" id="1230953"/>
    <lineage>
        <taxon>Bacteria</taxon>
        <taxon>Pseudomonadati</taxon>
        <taxon>Pseudomonadota</taxon>
        <taxon>Betaproteobacteria</taxon>
        <taxon>Burkholderiales</taxon>
        <taxon>Comamonadaceae</taxon>
        <taxon>Hydrogenophaga</taxon>
    </lineage>
</organism>
<dbReference type="SUPFAM" id="SSF55120">
    <property type="entry name" value="Pseudouridine synthase"/>
    <property type="match status" value="1"/>
</dbReference>
<evidence type="ECO:0000259" key="6">
    <source>
        <dbReference type="Pfam" id="PF00849"/>
    </source>
</evidence>